<dbReference type="KEGG" id="adin:H7849_20960"/>
<name>A0A7G8BG49_9BACT</name>
<keyword evidence="9" id="KW-0289">Folate biosynthesis</keyword>
<dbReference type="GO" id="GO:0016301">
    <property type="term" value="F:kinase activity"/>
    <property type="evidence" value="ECO:0007669"/>
    <property type="project" value="UniProtKB-KW"/>
</dbReference>
<keyword evidence="15" id="KW-1185">Reference proteome</keyword>
<dbReference type="SUPFAM" id="SSF55083">
    <property type="entry name" value="6-hydroxymethyl-7,8-dihydropterin pyrophosphokinase, HPPK"/>
    <property type="match status" value="1"/>
</dbReference>
<accession>A0A7G8BG49</accession>
<dbReference type="GO" id="GO:0046654">
    <property type="term" value="P:tetrahydrofolate biosynthetic process"/>
    <property type="evidence" value="ECO:0007669"/>
    <property type="project" value="UniProtKB-UniPathway"/>
</dbReference>
<dbReference type="InterPro" id="IPR000550">
    <property type="entry name" value="Hppk"/>
</dbReference>
<comment type="similarity">
    <text evidence="2">Belongs to the HPPK family.</text>
</comment>
<dbReference type="GO" id="GO:0003848">
    <property type="term" value="F:2-amino-4-hydroxy-6-hydroxymethyldihydropteridine diphosphokinase activity"/>
    <property type="evidence" value="ECO:0007669"/>
    <property type="project" value="UniProtKB-EC"/>
</dbReference>
<evidence type="ECO:0000256" key="6">
    <source>
        <dbReference type="ARBA" id="ARBA00022741"/>
    </source>
</evidence>
<evidence type="ECO:0000256" key="5">
    <source>
        <dbReference type="ARBA" id="ARBA00022679"/>
    </source>
</evidence>
<keyword evidence="8" id="KW-0067">ATP-binding</keyword>
<proteinExistence type="inferred from homology"/>
<dbReference type="AlphaFoldDB" id="A0A7G8BG49"/>
<dbReference type="Proteomes" id="UP000515312">
    <property type="component" value="Chromosome"/>
</dbReference>
<evidence type="ECO:0000256" key="11">
    <source>
        <dbReference type="ARBA" id="ARBA00029766"/>
    </source>
</evidence>
<comment type="function">
    <text evidence="10">Catalyzes the transfer of pyrophosphate from adenosine triphosphate (ATP) to 6-hydroxymethyl-7,8-dihydropterin, an enzymatic step in folate biosynthesis pathway.</text>
</comment>
<evidence type="ECO:0000256" key="1">
    <source>
        <dbReference type="ARBA" id="ARBA00005051"/>
    </source>
</evidence>
<sequence length="178" mass="19393">MTSAETHTAYIGLGSNLRSPAGTPAETIEAAIRELERIGKVTARSSLYETAPVGLTEQPSFINAVVSFRTSDQPDNFLEKLLAIERSFGRDRKTSTPKGPRTLDLDLLLVDELVVNTPSLSLPHPALADRRFVLAPLAEICPELQHPVLNKSMRDLLAALPNDGANSIDRVRILPPHP</sequence>
<dbReference type="Pfam" id="PF01288">
    <property type="entry name" value="HPPK"/>
    <property type="match status" value="1"/>
</dbReference>
<evidence type="ECO:0000256" key="10">
    <source>
        <dbReference type="ARBA" id="ARBA00029409"/>
    </source>
</evidence>
<evidence type="ECO:0000313" key="15">
    <source>
        <dbReference type="Proteomes" id="UP000515312"/>
    </source>
</evidence>
<dbReference type="PANTHER" id="PTHR43071:SF1">
    <property type="entry name" value="2-AMINO-4-HYDROXY-6-HYDROXYMETHYLDIHYDROPTERIDINE PYROPHOSPHOKINASE"/>
    <property type="match status" value="1"/>
</dbReference>
<feature type="domain" description="7,8-dihydro-6-hydroxymethylpterin-pyrophosphokinase" evidence="13">
    <location>
        <begin position="10"/>
        <end position="142"/>
    </location>
</feature>
<dbReference type="EC" id="2.7.6.3" evidence="3"/>
<evidence type="ECO:0000256" key="9">
    <source>
        <dbReference type="ARBA" id="ARBA00022909"/>
    </source>
</evidence>
<keyword evidence="7 14" id="KW-0418">Kinase</keyword>
<dbReference type="UniPathway" id="UPA00077">
    <property type="reaction ID" value="UER00155"/>
</dbReference>
<evidence type="ECO:0000256" key="4">
    <source>
        <dbReference type="ARBA" id="ARBA00016218"/>
    </source>
</evidence>
<reference evidence="14 15" key="1">
    <citation type="submission" date="2020-08" db="EMBL/GenBank/DDBJ databases">
        <title>Edaphobacter telluris sp. nov. and Acidobacterium dinghuensis sp. nov., two acidobacteria isolated from forest soil.</title>
        <authorList>
            <person name="Fu J."/>
            <person name="Qiu L."/>
        </authorList>
    </citation>
    <scope>NUCLEOTIDE SEQUENCE [LARGE SCALE GENOMIC DNA]</scope>
    <source>
        <strain evidence="14">4Y35</strain>
    </source>
</reference>
<dbReference type="EMBL" id="CP060394">
    <property type="protein sequence ID" value="QNI31519.1"/>
    <property type="molecule type" value="Genomic_DNA"/>
</dbReference>
<keyword evidence="6" id="KW-0547">Nucleotide-binding</keyword>
<evidence type="ECO:0000256" key="7">
    <source>
        <dbReference type="ARBA" id="ARBA00022777"/>
    </source>
</evidence>
<dbReference type="NCBIfam" id="TIGR01498">
    <property type="entry name" value="folK"/>
    <property type="match status" value="1"/>
</dbReference>
<organism evidence="14 15">
    <name type="scientific">Alloacidobacterium dinghuense</name>
    <dbReference type="NCBI Taxonomy" id="2763107"/>
    <lineage>
        <taxon>Bacteria</taxon>
        <taxon>Pseudomonadati</taxon>
        <taxon>Acidobacteriota</taxon>
        <taxon>Terriglobia</taxon>
        <taxon>Terriglobales</taxon>
        <taxon>Acidobacteriaceae</taxon>
        <taxon>Alloacidobacterium</taxon>
    </lineage>
</organism>
<evidence type="ECO:0000256" key="12">
    <source>
        <dbReference type="ARBA" id="ARBA00033413"/>
    </source>
</evidence>
<evidence type="ECO:0000256" key="3">
    <source>
        <dbReference type="ARBA" id="ARBA00013253"/>
    </source>
</evidence>
<evidence type="ECO:0000313" key="14">
    <source>
        <dbReference type="EMBL" id="QNI31519.1"/>
    </source>
</evidence>
<protein>
    <recommendedName>
        <fullName evidence="4">2-amino-4-hydroxy-6-hydroxymethyldihydropteridine pyrophosphokinase</fullName>
        <ecNumber evidence="3">2.7.6.3</ecNumber>
    </recommendedName>
    <alternativeName>
        <fullName evidence="11">6-hydroxymethyl-7,8-dihydropterin pyrophosphokinase</fullName>
    </alternativeName>
    <alternativeName>
        <fullName evidence="12">7,8-dihydro-6-hydroxymethylpterin-pyrophosphokinase</fullName>
    </alternativeName>
</protein>
<dbReference type="Gene3D" id="3.30.70.560">
    <property type="entry name" value="7,8-Dihydro-6-hydroxymethylpterin-pyrophosphokinase HPPK"/>
    <property type="match status" value="1"/>
</dbReference>
<dbReference type="CDD" id="cd00483">
    <property type="entry name" value="HPPK"/>
    <property type="match status" value="1"/>
</dbReference>
<dbReference type="GO" id="GO:0046656">
    <property type="term" value="P:folic acid biosynthetic process"/>
    <property type="evidence" value="ECO:0007669"/>
    <property type="project" value="UniProtKB-KW"/>
</dbReference>
<dbReference type="GO" id="GO:0005524">
    <property type="term" value="F:ATP binding"/>
    <property type="evidence" value="ECO:0007669"/>
    <property type="project" value="UniProtKB-KW"/>
</dbReference>
<evidence type="ECO:0000256" key="8">
    <source>
        <dbReference type="ARBA" id="ARBA00022840"/>
    </source>
</evidence>
<gene>
    <name evidence="14" type="primary">folK</name>
    <name evidence="14" type="ORF">H7849_20960</name>
</gene>
<evidence type="ECO:0000256" key="2">
    <source>
        <dbReference type="ARBA" id="ARBA00005810"/>
    </source>
</evidence>
<dbReference type="PANTHER" id="PTHR43071">
    <property type="entry name" value="2-AMINO-4-HYDROXY-6-HYDROXYMETHYLDIHYDROPTERIDINE PYROPHOSPHOKINASE"/>
    <property type="match status" value="1"/>
</dbReference>
<evidence type="ECO:0000259" key="13">
    <source>
        <dbReference type="Pfam" id="PF01288"/>
    </source>
</evidence>
<dbReference type="RefSeq" id="WP_186742216.1">
    <property type="nucleotide sequence ID" value="NZ_CP060394.1"/>
</dbReference>
<comment type="pathway">
    <text evidence="1">Cofactor biosynthesis; tetrahydrofolate biosynthesis; 2-amino-4-hydroxy-6-hydroxymethyl-7,8-dihydropteridine diphosphate from 7,8-dihydroneopterin triphosphate: step 4/4.</text>
</comment>
<dbReference type="InterPro" id="IPR035907">
    <property type="entry name" value="Hppk_sf"/>
</dbReference>
<keyword evidence="5 14" id="KW-0808">Transferase</keyword>